<evidence type="ECO:0000256" key="1">
    <source>
        <dbReference type="ARBA" id="ARBA00001936"/>
    </source>
</evidence>
<comment type="cofactor">
    <cofactor evidence="1">
        <name>Mn(2+)</name>
        <dbReference type="ChEBI" id="CHEBI:29035"/>
    </cofactor>
</comment>
<evidence type="ECO:0000256" key="9">
    <source>
        <dbReference type="PIRSR" id="PIRSR036684-1"/>
    </source>
</evidence>
<reference evidence="15 16" key="1">
    <citation type="submission" date="2015-11" db="EMBL/GenBank/DDBJ databases">
        <title>Draft genome sequence of Paramesorhizobium deserti A-3-E, a strain highly resistant to diverse beta-lactam antibiotics.</title>
        <authorList>
            <person name="Lv R."/>
            <person name="Yang X."/>
            <person name="Fang N."/>
            <person name="Guo J."/>
            <person name="Luo X."/>
            <person name="Peng F."/>
            <person name="Yang R."/>
            <person name="Cui Y."/>
            <person name="Fang C."/>
            <person name="Song Y."/>
        </authorList>
    </citation>
    <scope>NUCLEOTIDE SEQUENCE [LARGE SCALE GENOMIC DNA]</scope>
    <source>
        <strain evidence="15 16">A-3-E</strain>
    </source>
</reference>
<feature type="binding site" evidence="11">
    <location>
        <begin position="90"/>
        <end position="97"/>
    </location>
    <ligand>
        <name>NADP(+)</name>
        <dbReference type="ChEBI" id="CHEBI:58349"/>
    </ligand>
</feature>
<dbReference type="GO" id="GO:0016746">
    <property type="term" value="F:acyltransferase activity"/>
    <property type="evidence" value="ECO:0007669"/>
    <property type="project" value="InterPro"/>
</dbReference>
<evidence type="ECO:0000313" key="16">
    <source>
        <dbReference type="Proteomes" id="UP000070107"/>
    </source>
</evidence>
<keyword evidence="7 15" id="KW-0560">Oxidoreductase</keyword>
<comment type="similarity">
    <text evidence="3">In the N-terminal section; belongs to the malic enzymes family.</text>
</comment>
<evidence type="ECO:0000259" key="14">
    <source>
        <dbReference type="SMART" id="SM01274"/>
    </source>
</evidence>
<dbReference type="InterPro" id="IPR051674">
    <property type="entry name" value="Malate_Decarboxylase"/>
</dbReference>
<evidence type="ECO:0000256" key="8">
    <source>
        <dbReference type="ARBA" id="ARBA00023268"/>
    </source>
</evidence>
<dbReference type="InterPro" id="IPR046346">
    <property type="entry name" value="Aminoacid_DH-like_N_sf"/>
</dbReference>
<keyword evidence="8" id="KW-0511">Multifunctional enzyme</keyword>
<feature type="domain" description="Malic enzyme NAD-binding" evidence="13">
    <location>
        <begin position="177"/>
        <end position="414"/>
    </location>
</feature>
<dbReference type="Pfam" id="PF00390">
    <property type="entry name" value="malic"/>
    <property type="match status" value="1"/>
</dbReference>
<dbReference type="InterPro" id="IPR037062">
    <property type="entry name" value="Malic_N_dom_sf"/>
</dbReference>
<dbReference type="FunFam" id="3.40.50.10380:FF:000003">
    <property type="entry name" value="NADP-dependent malic enzyme"/>
    <property type="match status" value="1"/>
</dbReference>
<sequence length="765" mass="82447">MPVDTSSSKTNSRTAPSVTEQEALDFHANGRPGKLEINPTKPMATQRDLSLAYSPGVAVPVKAIAEDPARAYDYTSKGNLVAVISNGTAILGLGNLGALASKPVMEGKAVLFKRFADVDSIDLEVDTTDIDAFVNAVRYLGPSFGGINLEDIKAPDCFIIESRLRELMDIPVFHDDQHGTAIIAVAGLINALHLTGRDMKTTKLVCNGAGAAGIACIELVKAMGFAPENVILCDTKGVVYKGREEGMNQWKSAHAVETSKRTLAEAMEGADVFFGVSAKGALTEDMVRSMAPNPIIFAMANPDPEITPEEVARIRSDAIMATGRSDYPNQVNNVLGFPYIFRGALDVRATTINEEMKVAAANALAALAREDVPDDVAAAYQGNRPRFGPNYIIPVPFDPRLISAIPVAVAKAAMESGVAGRPIGNLEAYARELSARRDPIASTLQGIYERVRRQPKRIVFAEGEEEQVMRAAVSYANQRLGTAILLGREERIRETAQNAGVDLAKAGIEIINARLSSRNTVYADYLYERLQRKGYLFRDCHRIINNDRNHFAACMVALGDADGMVTGVTRNYATGLEDVRRVIDAKPGHKVIGVSIALCRGRTVLVADTAVHEMPNAEELADIAEEAAGMARRMGYVPRVALLAYSTFGHMGGERSERIQEAVKILDKRRVDFEYDGEMSADVALNPALMEQYPFIRLSGPANVLVMPAFHSASISTKMLQELGGSTVIGPLLVGLDKPVQIVSLGAKDSDIVNMAAIAAYNATN</sequence>
<dbReference type="InterPro" id="IPR012302">
    <property type="entry name" value="Malic_NAD-bd"/>
</dbReference>
<comment type="similarity">
    <text evidence="4">In the C-terminal section; belongs to the phosphate acetyltransferase and butyryltransferase family.</text>
</comment>
<feature type="binding site" evidence="10">
    <location>
        <position position="151"/>
    </location>
    <ligand>
        <name>a divalent metal cation</name>
        <dbReference type="ChEBI" id="CHEBI:60240"/>
    </ligand>
</feature>
<dbReference type="InterPro" id="IPR002505">
    <property type="entry name" value="PTA_PTB"/>
</dbReference>
<dbReference type="Proteomes" id="UP000070107">
    <property type="component" value="Unassembled WGS sequence"/>
</dbReference>
<dbReference type="Pfam" id="PF03949">
    <property type="entry name" value="Malic_M"/>
    <property type="match status" value="1"/>
</dbReference>
<dbReference type="InterPro" id="IPR042113">
    <property type="entry name" value="P_AcTrfase_dom1"/>
</dbReference>
<evidence type="ECO:0000256" key="10">
    <source>
        <dbReference type="PIRSR" id="PIRSR036684-2"/>
    </source>
</evidence>
<dbReference type="RefSeq" id="WP_068880179.1">
    <property type="nucleotide sequence ID" value="NZ_LNTU01000001.1"/>
</dbReference>
<dbReference type="InterPro" id="IPR012188">
    <property type="entry name" value="ME_PTA"/>
</dbReference>
<feature type="region of interest" description="Disordered" evidence="12">
    <location>
        <begin position="1"/>
        <end position="40"/>
    </location>
</feature>
<proteinExistence type="inferred from homology"/>
<dbReference type="GO" id="GO:0046872">
    <property type="term" value="F:metal ion binding"/>
    <property type="evidence" value="ECO:0007669"/>
    <property type="project" value="UniProtKB-KW"/>
</dbReference>
<comment type="caution">
    <text evidence="15">The sequence shown here is derived from an EMBL/GenBank/DDBJ whole genome shotgun (WGS) entry which is preliminary data.</text>
</comment>
<dbReference type="GO" id="GO:0004473">
    <property type="term" value="F:malate dehydrogenase (decarboxylating) (NADP+) activity"/>
    <property type="evidence" value="ECO:0007669"/>
    <property type="project" value="UniProtKB-EC"/>
</dbReference>
<dbReference type="Gene3D" id="3.40.50.10750">
    <property type="entry name" value="Isocitrate/Isopropylmalate dehydrogenase-like"/>
    <property type="match status" value="1"/>
</dbReference>
<keyword evidence="6 10" id="KW-0479">Metal-binding</keyword>
<feature type="binding site" evidence="11">
    <location>
        <position position="301"/>
    </location>
    <ligand>
        <name>a divalent metal cation</name>
        <dbReference type="ChEBI" id="CHEBI:60240"/>
    </ligand>
</feature>
<feature type="binding site" evidence="10">
    <location>
        <position position="150"/>
    </location>
    <ligand>
        <name>a divalent metal cation</name>
        <dbReference type="ChEBI" id="CHEBI:60240"/>
    </ligand>
</feature>
<dbReference type="PANTHER" id="PTHR43237:SF4">
    <property type="entry name" value="NADP-DEPENDENT MALIC ENZYME"/>
    <property type="match status" value="1"/>
</dbReference>
<comment type="subunit">
    <text evidence="5">Homooctamer.</text>
</comment>
<dbReference type="Gene3D" id="3.40.50.10380">
    <property type="entry name" value="Malic enzyme, N-terminal domain"/>
    <property type="match status" value="1"/>
</dbReference>
<dbReference type="InterPro" id="IPR042112">
    <property type="entry name" value="P_AcTrfase_dom2"/>
</dbReference>
<evidence type="ECO:0000256" key="11">
    <source>
        <dbReference type="PIRSR" id="PIRSR036684-3"/>
    </source>
</evidence>
<dbReference type="GO" id="GO:0006108">
    <property type="term" value="P:malate metabolic process"/>
    <property type="evidence" value="ECO:0007669"/>
    <property type="project" value="InterPro"/>
</dbReference>
<dbReference type="SUPFAM" id="SSF51735">
    <property type="entry name" value="NAD(P)-binding Rossmann-fold domains"/>
    <property type="match status" value="1"/>
</dbReference>
<dbReference type="FunFam" id="3.40.50.720:FF:000095">
    <property type="entry name" value="NADP-dependent malic enzyme"/>
    <property type="match status" value="1"/>
</dbReference>
<dbReference type="InterPro" id="IPR015884">
    <property type="entry name" value="Malic_enzyme_CS"/>
</dbReference>
<protein>
    <submittedName>
        <fullName evidence="15">Malic enzyme</fullName>
        <ecNumber evidence="15">1.1.1.40</ecNumber>
    </submittedName>
</protein>
<name>A0A135I0E8_9HYPH</name>
<feature type="domain" description="Malic enzyme N-terminal" evidence="14">
    <location>
        <begin position="32"/>
        <end position="165"/>
    </location>
</feature>
<dbReference type="EC" id="1.1.1.40" evidence="15"/>
<dbReference type="OrthoDB" id="9805787at2"/>
<dbReference type="Gene3D" id="3.40.50.10950">
    <property type="match status" value="1"/>
</dbReference>
<evidence type="ECO:0000313" key="15">
    <source>
        <dbReference type="EMBL" id="KXF78909.1"/>
    </source>
</evidence>
<dbReference type="PIRSF" id="PIRSF036684">
    <property type="entry name" value="ME_PTA"/>
    <property type="match status" value="1"/>
</dbReference>
<dbReference type="InterPro" id="IPR036291">
    <property type="entry name" value="NAD(P)-bd_dom_sf"/>
</dbReference>
<keyword evidence="16" id="KW-1185">Reference proteome</keyword>
<feature type="binding site" evidence="11">
    <location>
        <position position="176"/>
    </location>
    <ligand>
        <name>a divalent metal cation</name>
        <dbReference type="ChEBI" id="CHEBI:60240"/>
    </ligand>
</feature>
<evidence type="ECO:0000256" key="6">
    <source>
        <dbReference type="ARBA" id="ARBA00022723"/>
    </source>
</evidence>
<evidence type="ECO:0000256" key="7">
    <source>
        <dbReference type="ARBA" id="ARBA00023002"/>
    </source>
</evidence>
<evidence type="ECO:0000259" key="13">
    <source>
        <dbReference type="SMART" id="SM00919"/>
    </source>
</evidence>
<dbReference type="InterPro" id="IPR012301">
    <property type="entry name" value="Malic_N_dom"/>
</dbReference>
<dbReference type="SMART" id="SM00919">
    <property type="entry name" value="Malic_M"/>
    <property type="match status" value="1"/>
</dbReference>
<evidence type="ECO:0000256" key="5">
    <source>
        <dbReference type="ARBA" id="ARBA00011823"/>
    </source>
</evidence>
<dbReference type="Gene3D" id="3.40.50.720">
    <property type="entry name" value="NAD(P)-binding Rossmann-like Domain"/>
    <property type="match status" value="1"/>
</dbReference>
<accession>A0A135I0E8</accession>
<dbReference type="CDD" id="cd05311">
    <property type="entry name" value="NAD_bind_2_malic_enz"/>
    <property type="match status" value="1"/>
</dbReference>
<evidence type="ECO:0000256" key="2">
    <source>
        <dbReference type="ARBA" id="ARBA00001946"/>
    </source>
</evidence>
<dbReference type="EMBL" id="LNTU01000001">
    <property type="protein sequence ID" value="KXF78909.1"/>
    <property type="molecule type" value="Genomic_DNA"/>
</dbReference>
<organism evidence="15 16">
    <name type="scientific">Paramesorhizobium deserti</name>
    <dbReference type="NCBI Taxonomy" id="1494590"/>
    <lineage>
        <taxon>Bacteria</taxon>
        <taxon>Pseudomonadati</taxon>
        <taxon>Pseudomonadota</taxon>
        <taxon>Alphaproteobacteria</taxon>
        <taxon>Hyphomicrobiales</taxon>
        <taxon>Phyllobacteriaceae</taxon>
        <taxon>Paramesorhizobium</taxon>
    </lineage>
</organism>
<evidence type="ECO:0000256" key="3">
    <source>
        <dbReference type="ARBA" id="ARBA00007686"/>
    </source>
</evidence>
<evidence type="ECO:0000256" key="12">
    <source>
        <dbReference type="SAM" id="MobiDB-lite"/>
    </source>
</evidence>
<evidence type="ECO:0000256" key="4">
    <source>
        <dbReference type="ARBA" id="ARBA00008756"/>
    </source>
</evidence>
<comment type="cofactor">
    <cofactor evidence="2">
        <name>Mg(2+)</name>
        <dbReference type="ChEBI" id="CHEBI:18420"/>
    </cofactor>
</comment>
<dbReference type="SMART" id="SM01274">
    <property type="entry name" value="malic"/>
    <property type="match status" value="1"/>
</dbReference>
<dbReference type="InterPro" id="IPR045213">
    <property type="entry name" value="Malic_NAD-bd_bact_type"/>
</dbReference>
<dbReference type="GO" id="GO:0051287">
    <property type="term" value="F:NAD binding"/>
    <property type="evidence" value="ECO:0007669"/>
    <property type="project" value="InterPro"/>
</dbReference>
<dbReference type="AlphaFoldDB" id="A0A135I0E8"/>
<dbReference type="STRING" id="1494590.ATN84_03890"/>
<dbReference type="PANTHER" id="PTHR43237">
    <property type="entry name" value="NADP-DEPENDENT MALIC ENZYME"/>
    <property type="match status" value="1"/>
</dbReference>
<dbReference type="SUPFAM" id="SSF53223">
    <property type="entry name" value="Aminoacid dehydrogenase-like, N-terminal domain"/>
    <property type="match status" value="1"/>
</dbReference>
<dbReference type="Pfam" id="PF01515">
    <property type="entry name" value="PTA_PTB"/>
    <property type="match status" value="1"/>
</dbReference>
<feature type="active site" description="Proton acceptor" evidence="9">
    <location>
        <position position="108"/>
    </location>
</feature>
<feature type="compositionally biased region" description="Polar residues" evidence="12">
    <location>
        <begin position="1"/>
        <end position="20"/>
    </location>
</feature>
<keyword evidence="11" id="KW-0521">NADP</keyword>
<dbReference type="SUPFAM" id="SSF53659">
    <property type="entry name" value="Isocitrate/Isopropylmalate dehydrogenase-like"/>
    <property type="match status" value="1"/>
</dbReference>
<gene>
    <name evidence="15" type="ORF">ATN84_03890</name>
</gene>
<dbReference type="PROSITE" id="PS00331">
    <property type="entry name" value="MALIC_ENZYMES"/>
    <property type="match status" value="1"/>
</dbReference>